<organism evidence="2 3">
    <name type="scientific">Nitrosomonas eutropha (strain DSM 101675 / C91 / Nm57)</name>
    <dbReference type="NCBI Taxonomy" id="335283"/>
    <lineage>
        <taxon>Bacteria</taxon>
        <taxon>Pseudomonadati</taxon>
        <taxon>Pseudomonadota</taxon>
        <taxon>Betaproteobacteria</taxon>
        <taxon>Nitrosomonadales</taxon>
        <taxon>Nitrosomonadaceae</taxon>
        <taxon>Nitrosomonas</taxon>
    </lineage>
</organism>
<name>Q0AFA0_NITEC</name>
<dbReference type="AlphaFoldDB" id="Q0AFA0"/>
<dbReference type="EMBL" id="CP000450">
    <property type="protein sequence ID" value="ABI59982.1"/>
    <property type="molecule type" value="Genomic_DNA"/>
</dbReference>
<dbReference type="KEGG" id="net:Neut_1747"/>
<evidence type="ECO:0000313" key="3">
    <source>
        <dbReference type="Proteomes" id="UP000001966"/>
    </source>
</evidence>
<evidence type="ECO:0000313" key="2">
    <source>
        <dbReference type="EMBL" id="ABI59982.1"/>
    </source>
</evidence>
<sequence length="64" mass="6833" precursor="true">MSWTWSGFSSMVTISRLTSVGAAQSIVADIGYDSQAIRDSIKQQGAKAVIPGKRNSKTSNVDLD</sequence>
<feature type="region of interest" description="Disordered" evidence="1">
    <location>
        <begin position="44"/>
        <end position="64"/>
    </location>
</feature>
<dbReference type="HOGENOM" id="CLU_2863218_0_0_4"/>
<evidence type="ECO:0008006" key="4">
    <source>
        <dbReference type="Google" id="ProtNLM"/>
    </source>
</evidence>
<proteinExistence type="predicted"/>
<accession>Q0AFA0</accession>
<protein>
    <recommendedName>
        <fullName evidence="4">DDE family transposase</fullName>
    </recommendedName>
</protein>
<reference evidence="2 3" key="1">
    <citation type="journal article" date="2007" name="Environ. Microbiol.">
        <title>Whole-genome analysis of the ammonia-oxidizing bacterium, Nitrosomonas eutropha C91: implications for niche adaptation.</title>
        <authorList>
            <person name="Stein L.Y."/>
            <person name="Arp D.J."/>
            <person name="Berube P.M."/>
            <person name="Chain P.S."/>
            <person name="Hauser L."/>
            <person name="Jetten M.S."/>
            <person name="Klotz M.G."/>
            <person name="Larimer F.W."/>
            <person name="Norton J.M."/>
            <person name="Op den Camp H.J.M."/>
            <person name="Shin M."/>
            <person name="Wei X."/>
        </authorList>
    </citation>
    <scope>NUCLEOTIDE SEQUENCE [LARGE SCALE GENOMIC DNA]</scope>
    <source>
        <strain evidence="3">DSM 101675 / C91 / Nm57</strain>
    </source>
</reference>
<dbReference type="Proteomes" id="UP000001966">
    <property type="component" value="Chromosome"/>
</dbReference>
<evidence type="ECO:0000256" key="1">
    <source>
        <dbReference type="SAM" id="MobiDB-lite"/>
    </source>
</evidence>
<gene>
    <name evidence="2" type="ordered locus">Neut_1747</name>
</gene>